<dbReference type="InterPro" id="IPR025616">
    <property type="entry name" value="YpjP"/>
</dbReference>
<comment type="caution">
    <text evidence="2">The sequence shown here is derived from an EMBL/GenBank/DDBJ whole genome shotgun (WGS) entry which is preliminary data.</text>
</comment>
<keyword evidence="3" id="KW-1185">Reference proteome</keyword>
<evidence type="ECO:0008006" key="4">
    <source>
        <dbReference type="Google" id="ProtNLM"/>
    </source>
</evidence>
<gene>
    <name evidence="2" type="ORF">F7732_05715</name>
</gene>
<dbReference type="OrthoDB" id="2435352at2"/>
<sequence>MSKWLRNSFIILVTLFTFGVVTPSQAALLYDSSYQDRSPKKDHIEFLHTEKNYSQNDDEVSFLDGREEFIKQMVKEAECQSYEKFGAKIKPVIEDEFNVCILPNIEAAIAEIAEQYPEEDLKKLSITESPAGGNSEKIFHILNDETKEDVIRFHVRRDHPPQQGYWFNFHFHTYHDDFQKHHELGAIYWDKNTPPKWMS</sequence>
<organism evidence="2 3">
    <name type="scientific">Bacillus mesophilum</name>
    <dbReference type="NCBI Taxonomy" id="1071718"/>
    <lineage>
        <taxon>Bacteria</taxon>
        <taxon>Bacillati</taxon>
        <taxon>Bacillota</taxon>
        <taxon>Bacilli</taxon>
        <taxon>Bacillales</taxon>
        <taxon>Bacillaceae</taxon>
        <taxon>Bacillus</taxon>
    </lineage>
</organism>
<keyword evidence="1" id="KW-0732">Signal</keyword>
<dbReference type="RefSeq" id="WP_151572935.1">
    <property type="nucleotide sequence ID" value="NZ_WBOT01000002.1"/>
</dbReference>
<evidence type="ECO:0000313" key="2">
    <source>
        <dbReference type="EMBL" id="KAB2333588.1"/>
    </source>
</evidence>
<name>A0A7V7RMM1_9BACI</name>
<evidence type="ECO:0000313" key="3">
    <source>
        <dbReference type="Proteomes" id="UP000441354"/>
    </source>
</evidence>
<dbReference type="Proteomes" id="UP000441354">
    <property type="component" value="Unassembled WGS sequence"/>
</dbReference>
<dbReference type="Pfam" id="PF14005">
    <property type="entry name" value="YpjP"/>
    <property type="match status" value="1"/>
</dbReference>
<dbReference type="AlphaFoldDB" id="A0A7V7RMM1"/>
<feature type="signal peptide" evidence="1">
    <location>
        <begin position="1"/>
        <end position="26"/>
    </location>
</feature>
<accession>A0A7V7RMM1</accession>
<protein>
    <recommendedName>
        <fullName evidence="4">Cell division protein FtsK</fullName>
    </recommendedName>
</protein>
<proteinExistence type="predicted"/>
<feature type="chain" id="PRO_5031076647" description="Cell division protein FtsK" evidence="1">
    <location>
        <begin position="27"/>
        <end position="199"/>
    </location>
</feature>
<dbReference type="EMBL" id="WBOT01000002">
    <property type="protein sequence ID" value="KAB2333588.1"/>
    <property type="molecule type" value="Genomic_DNA"/>
</dbReference>
<evidence type="ECO:0000256" key="1">
    <source>
        <dbReference type="SAM" id="SignalP"/>
    </source>
</evidence>
<reference evidence="2 3" key="1">
    <citation type="journal article" date="2014" name="Arch. Microbiol.">
        <title>Bacillus mesophilum sp. nov., strain IITR-54T, a novel 4-chlorobiphenyl dechlorinating bacterium.</title>
        <authorList>
            <person name="Manickam N."/>
            <person name="Singh N.K."/>
            <person name="Bajaj A."/>
            <person name="Kumar R.M."/>
            <person name="Kaur G."/>
            <person name="Kaur N."/>
            <person name="Bala M."/>
            <person name="Kumar A."/>
            <person name="Mayilraj S."/>
        </authorList>
    </citation>
    <scope>NUCLEOTIDE SEQUENCE [LARGE SCALE GENOMIC DNA]</scope>
    <source>
        <strain evidence="2 3">IITR-54</strain>
    </source>
</reference>